<feature type="region of interest" description="Disordered" evidence="2">
    <location>
        <begin position="661"/>
        <end position="684"/>
    </location>
</feature>
<comment type="caution">
    <text evidence="4">The sequence shown here is derived from an EMBL/GenBank/DDBJ whole genome shotgun (WGS) entry which is preliminary data.</text>
</comment>
<keyword evidence="5" id="KW-1185">Reference proteome</keyword>
<proteinExistence type="predicted"/>
<dbReference type="InterPro" id="IPR040401">
    <property type="entry name" value="CCDC162"/>
</dbReference>
<protein>
    <recommendedName>
        <fullName evidence="3">DUF4549 domain-containing protein</fullName>
    </recommendedName>
</protein>
<gene>
    <name evidence="4" type="ORF">UPYG_G00232430</name>
</gene>
<sequence length="2163" mass="247422">MSMVVYKVSSTAKIVQLEAELSAQLSALRTKIEENESPLETPSRASSSVPVPKDVLYFRAEREHVLRGGLQVADALPFVSPCEVGQRELESCLGLEYTPESLPLLLHQFYSDRCYQLAQIKYQLMLRWIRFCRHSHIIDQLYPAYKTQVSYLVSEYEDAVQRAKRLAVSREKILTGRGNPINYVTQDDVKIYLTWLVCHLHAVKPIHHFLRVVHYIPASEWIDKDLLAKVPPSSPKLVESISTSDRTTEDMMAGLEGRDTFLGHRVKLEDFLPELHNLVSYFGLPYNTHNIRNTADEMELFSEVWREFRVRFRQQEEMKTFLQYDGTEAIEGQWGKKSGSMALRKNANWIPHIQVKPKQNPWQQKLVTKLKELQSYDDLLRAHCSFLQLSDPVVVTEALKEHAVHFCDHKVIQTSPSVIFSNTSGHDTSQIWASIYHAANLSQGSQGHGRQHKSNTKSQTPLVDKRSERYSYLRSLQLLGLDEGQEGEDGLSDPIITMGAYLSLLHLRYLKTRDLQRICLGMLNYLRSIERTLTFDTAGMRVEKEGEKAGGAGGMVSSAEETTWMSAARGGCGTVEGLGSHLYSHNTPVDNKVHCSECMEFPEVENLHDFYTKVERYYHTQDQRGLYVVYDVALKDLEELEDSLTLLGSYFIQRRSSKGAEGRAKMQSESQSSASTDLQSSSWPQTDMDRGAVLLELWTWEAAFLESKVQLLNCYMEAYHHVSGPEERFSMAQVITDIMHRRPRLDLDMGAECLVQTYRAEMVCLQTHQQLIRAVLNSQIEHQRLYLQRVWRGDQGVGASSQTYGLPIYYVAKHLVSLGDSSRPALMNVFLLEVHPSLSLASDVYQALSRAHTQLCQLHCARRVAETVTLEQKLLQQALQHWHSLIPPGAFYSCQTQRDLFSDVFMEEPSLVRAVGMSLVRSAEEQDMKQGKDKQLFAVETFSKLLELVTIRHRLIESAAETAHLAQIYKTQAMQLGFDEFHLYVRPVHFEFAVLRDDTEQRPPLLEDDSWMDRYIPSSLPLSIHELDENHIGKFSFSSADAVVQLMSSSAIENLQVVLACQVTQKNALIGAVKQACLCYWSKKDDLSSTSLMKQGQVCKHASEQKATGPGNKRSLAEAFVSIQLEKVGPRDEMLNSFVKRKQTMGVAITNPEEVEKVKRRLILEFCQKFCVRMATYCVRAQIVGLYHSLTALLEELPDIRQSHFLIGHAHELKGDVDSELRLDPRKFQRRPRRLLSADGKTFLNLWFLPHYTEVLLMFRTLEDSECNQALHHTLEIVSGLHDIVYYLVTFARLGNPGFFSSRRKGAGRKELTADWGGSEGIGEELWQLQRQVDSLCDPASPEAVARLLQLRRHVIFLQYDTAVRYLIGEAFLSSGNVAAYQSVSDNMGHALPVLSDSLLNNHSSLLTLPQPVEPRSTLAQTMYPWRSFLVCHGLQPLNILDNSPIEYCLQLCLSGLGERSRMEANGAILAVSLLMEDVLNSGGAEVAPIRLHEKENSLEMPAKEDGSRMDDGYEQRNEEKKPSVPRALDPLQGLSVLKGFLLLTKQLEVFKDSWGRRQLGVEQINTVKMYRQFSSLYRKEIHYPSMRALAQQMGKEMEFEALLSDNQPLLPPAGASEVDIKTCQLLRLLESTECDMIRAVQRRITRELTLVTSERACQDTGLPTELWKRGPMRHCLSLERPQIVENFTQTLMQGAEETEEQLTLPKAHLQRCLSSLGCSVMERERSNFLLYSHFYEQILEQKRRLLYQREQDVRSLEESRSKVINPYGEVSGICRGMAMQNTALRIQIAHLEEEQQGLQQQISLQYKQRYDSLVRQLFTTCIQLKAKLDEYQVRMECDFKELVSKVRREGADKMIKLKKKFSSTKDNDTFFTTQSKKQELHDLSMENSQLTGLLCKMKVLGHWKKVVGQGKLHRKLLNSQQREMSCQREATRTKMMSEEEVFLLKQELEVSQMALAQCQMEYNGIKSLLTKQSTELHEVKLRYAQEFQSRQELETNHVKSLQQLREDLEERDKQLRDIHAQLDRSHQDRHLLRQRSAKDIRQVKGQLHQERSLKQEAFQWVGRLQSQADNNDSSMSRCTSTPGRSKPSCYTFPQKRSSIRCLEHAGSTQQEDSKRDYTTQLERPKTDPSRLRVFTAETLLPDLTVGGLNSTILLTHLQRPGL</sequence>
<dbReference type="PANTHER" id="PTHR33331">
    <property type="entry name" value="COILED-COIL DOMAIN-CONTAINING PROTEIN 162"/>
    <property type="match status" value="1"/>
</dbReference>
<feature type="region of interest" description="Disordered" evidence="2">
    <location>
        <begin position="1491"/>
        <end position="1527"/>
    </location>
</feature>
<reference evidence="4 5" key="1">
    <citation type="submission" date="2024-06" db="EMBL/GenBank/DDBJ databases">
        <authorList>
            <person name="Pan Q."/>
            <person name="Wen M."/>
            <person name="Jouanno E."/>
            <person name="Zahm M."/>
            <person name="Klopp C."/>
            <person name="Cabau C."/>
            <person name="Louis A."/>
            <person name="Berthelot C."/>
            <person name="Parey E."/>
            <person name="Roest Crollius H."/>
            <person name="Montfort J."/>
            <person name="Robinson-Rechavi M."/>
            <person name="Bouchez O."/>
            <person name="Lampietro C."/>
            <person name="Lopez Roques C."/>
            <person name="Donnadieu C."/>
            <person name="Postlethwait J."/>
            <person name="Bobe J."/>
            <person name="Verreycken H."/>
            <person name="Guiguen Y."/>
        </authorList>
    </citation>
    <scope>NUCLEOTIDE SEQUENCE [LARGE SCALE GENOMIC DNA]</scope>
    <source>
        <strain evidence="4">Up_M1</strain>
        <tissue evidence="4">Testis</tissue>
    </source>
</reference>
<evidence type="ECO:0000313" key="5">
    <source>
        <dbReference type="Proteomes" id="UP001557470"/>
    </source>
</evidence>
<feature type="coiled-coil region" evidence="1">
    <location>
        <begin position="1782"/>
        <end position="1809"/>
    </location>
</feature>
<feature type="compositionally biased region" description="Polar residues" evidence="2">
    <location>
        <begin position="2065"/>
        <end position="2084"/>
    </location>
</feature>
<evidence type="ECO:0000256" key="2">
    <source>
        <dbReference type="SAM" id="MobiDB-lite"/>
    </source>
</evidence>
<feature type="coiled-coil region" evidence="1">
    <location>
        <begin position="1992"/>
        <end position="2022"/>
    </location>
</feature>
<evidence type="ECO:0000256" key="1">
    <source>
        <dbReference type="SAM" id="Coils"/>
    </source>
</evidence>
<dbReference type="Proteomes" id="UP001557470">
    <property type="component" value="Unassembled WGS sequence"/>
</dbReference>
<feature type="domain" description="DUF4549" evidence="3">
    <location>
        <begin position="5"/>
        <end position="146"/>
    </location>
</feature>
<feature type="compositionally biased region" description="Basic and acidic residues" evidence="2">
    <location>
        <begin position="1491"/>
        <end position="1523"/>
    </location>
</feature>
<feature type="region of interest" description="Disordered" evidence="2">
    <location>
        <begin position="443"/>
        <end position="464"/>
    </location>
</feature>
<feature type="compositionally biased region" description="Low complexity" evidence="2">
    <location>
        <begin position="667"/>
        <end position="682"/>
    </location>
</feature>
<name>A0ABD0WDR3_UMBPY</name>
<evidence type="ECO:0000313" key="4">
    <source>
        <dbReference type="EMBL" id="KAL0969797.1"/>
    </source>
</evidence>
<feature type="region of interest" description="Disordered" evidence="2">
    <location>
        <begin position="2105"/>
        <end position="2129"/>
    </location>
</feature>
<feature type="region of interest" description="Disordered" evidence="2">
    <location>
        <begin position="2065"/>
        <end position="2093"/>
    </location>
</feature>
<dbReference type="EMBL" id="JAGEUA010000007">
    <property type="protein sequence ID" value="KAL0969797.1"/>
    <property type="molecule type" value="Genomic_DNA"/>
</dbReference>
<keyword evidence="1" id="KW-0175">Coiled coil</keyword>
<dbReference type="Pfam" id="PF15082">
    <property type="entry name" value="DUF4549"/>
    <property type="match status" value="1"/>
</dbReference>
<dbReference type="InterPro" id="IPR029376">
    <property type="entry name" value="DUF4549"/>
</dbReference>
<organism evidence="4 5">
    <name type="scientific">Umbra pygmaea</name>
    <name type="common">Eastern mudminnow</name>
    <dbReference type="NCBI Taxonomy" id="75934"/>
    <lineage>
        <taxon>Eukaryota</taxon>
        <taxon>Metazoa</taxon>
        <taxon>Chordata</taxon>
        <taxon>Craniata</taxon>
        <taxon>Vertebrata</taxon>
        <taxon>Euteleostomi</taxon>
        <taxon>Actinopterygii</taxon>
        <taxon>Neopterygii</taxon>
        <taxon>Teleostei</taxon>
        <taxon>Protacanthopterygii</taxon>
        <taxon>Esociformes</taxon>
        <taxon>Umbridae</taxon>
        <taxon>Umbra</taxon>
    </lineage>
</organism>
<evidence type="ECO:0000259" key="3">
    <source>
        <dbReference type="Pfam" id="PF15082"/>
    </source>
</evidence>
<accession>A0ABD0WDR3</accession>
<feature type="compositionally biased region" description="Basic and acidic residues" evidence="2">
    <location>
        <begin position="2112"/>
        <end position="2129"/>
    </location>
</feature>
<dbReference type="PANTHER" id="PTHR33331:SF13">
    <property type="entry name" value="COILED-COIL DOMAIN CONTAINING 162"/>
    <property type="match status" value="1"/>
</dbReference>